<keyword evidence="3" id="KW-0378">Hydrolase</keyword>
<evidence type="ECO:0000256" key="5">
    <source>
        <dbReference type="ARBA" id="ARBA00023049"/>
    </source>
</evidence>
<keyword evidence="8" id="KW-0548">Nucleotidyltransferase</keyword>
<name>A0A318F241_KLEOX</name>
<keyword evidence="8" id="KW-0808">Transferase</keyword>
<dbReference type="PANTHER" id="PTHR43267">
    <property type="entry name" value="TRNA THREONYLCARBAMOYLADENOSINE DEHYDRATASE"/>
    <property type="match status" value="1"/>
</dbReference>
<organism evidence="8 9">
    <name type="scientific">Klebsiella oxytoca</name>
    <dbReference type="NCBI Taxonomy" id="571"/>
    <lineage>
        <taxon>Bacteria</taxon>
        <taxon>Pseudomonadati</taxon>
        <taxon>Pseudomonadota</taxon>
        <taxon>Gammaproteobacteria</taxon>
        <taxon>Enterobacterales</taxon>
        <taxon>Enterobacteriaceae</taxon>
        <taxon>Klebsiella/Raoultella group</taxon>
        <taxon>Klebsiella</taxon>
    </lineage>
</organism>
<evidence type="ECO:0000259" key="7">
    <source>
        <dbReference type="Pfam" id="PF14464"/>
    </source>
</evidence>
<dbReference type="GO" id="GO:0061503">
    <property type="term" value="F:tRNA threonylcarbamoyladenosine dehydratase"/>
    <property type="evidence" value="ECO:0007669"/>
    <property type="project" value="TreeGrafter"/>
</dbReference>
<protein>
    <submittedName>
        <fullName evidence="8">Molybdopterin/thiamine biosynthesis adenylyltransferase</fullName>
    </submittedName>
</protein>
<dbReference type="GO" id="GO:0046872">
    <property type="term" value="F:metal ion binding"/>
    <property type="evidence" value="ECO:0007669"/>
    <property type="project" value="UniProtKB-KW"/>
</dbReference>
<feature type="domain" description="THIF-type NAD/FAD binding fold" evidence="6">
    <location>
        <begin position="180"/>
        <end position="418"/>
    </location>
</feature>
<evidence type="ECO:0000256" key="1">
    <source>
        <dbReference type="ARBA" id="ARBA00022670"/>
    </source>
</evidence>
<keyword evidence="5" id="KW-0482">Metalloprotease</keyword>
<dbReference type="Gene3D" id="3.40.140.10">
    <property type="entry name" value="Cytidine Deaminase, domain 2"/>
    <property type="match status" value="1"/>
</dbReference>
<reference evidence="8 9" key="1">
    <citation type="submission" date="2018-05" db="EMBL/GenBank/DDBJ databases">
        <title>Freshwater and sediment microbial communities from various areas in North America, analyzing microbe dynamics in response to fracking.</title>
        <authorList>
            <person name="Lamendella R."/>
        </authorList>
    </citation>
    <scope>NUCLEOTIDE SEQUENCE [LARGE SCALE GENOMIC DNA]</scope>
    <source>
        <strain evidence="8 9">67</strain>
    </source>
</reference>
<dbReference type="Gene3D" id="3.40.50.720">
    <property type="entry name" value="NAD(P)-binding Rossmann-like Domain"/>
    <property type="match status" value="1"/>
</dbReference>
<feature type="domain" description="JAB" evidence="7">
    <location>
        <begin position="8"/>
        <end position="130"/>
    </location>
</feature>
<dbReference type="Pfam" id="PF14464">
    <property type="entry name" value="Prok-JAB"/>
    <property type="match status" value="1"/>
</dbReference>
<comment type="caution">
    <text evidence="8">The sequence shown here is derived from an EMBL/GenBank/DDBJ whole genome shotgun (WGS) entry which is preliminary data.</text>
</comment>
<dbReference type="SUPFAM" id="SSF69572">
    <property type="entry name" value="Activating enzymes of the ubiquitin-like proteins"/>
    <property type="match status" value="1"/>
</dbReference>
<keyword evidence="4" id="KW-0862">Zinc</keyword>
<evidence type="ECO:0000256" key="4">
    <source>
        <dbReference type="ARBA" id="ARBA00022833"/>
    </source>
</evidence>
<dbReference type="InterPro" id="IPR028090">
    <property type="entry name" value="JAB_dom_prok"/>
</dbReference>
<dbReference type="InterPro" id="IPR045886">
    <property type="entry name" value="ThiF/MoeB/HesA"/>
</dbReference>
<keyword evidence="1" id="KW-0645">Protease</keyword>
<dbReference type="EMBL" id="QJJG01000046">
    <property type="protein sequence ID" value="PXW32202.1"/>
    <property type="molecule type" value="Genomic_DNA"/>
</dbReference>
<evidence type="ECO:0000256" key="2">
    <source>
        <dbReference type="ARBA" id="ARBA00022723"/>
    </source>
</evidence>
<proteinExistence type="predicted"/>
<dbReference type="Proteomes" id="UP000247485">
    <property type="component" value="Unassembled WGS sequence"/>
</dbReference>
<keyword evidence="2" id="KW-0479">Metal-binding</keyword>
<sequence length="465" mass="51460">MTDIVFLEPHEAALRKLLKSEQGHEASAYILFGVSDISKDPWTHETRRRLVSHKIIPVPAEDKISASGVHVTWSTRSFVRLLKEAEEKQLILGIVHTHPGSNAFFSDQDDQNEKMLQQIVTNRAGKGYGFASIVLGGDGSMCARLWADFNQVPDSLRVMVAGKSLVFHHLSEISISDMLERQARLFGTSFNATIRHLRIGIIGCGGTGSPTAMLLNRLGIGRLLLVDDDTIELTNLNRVHGSRRSDAEQSLAKVDAIAREIEISGTGVEVATFKGWVGEPHVRDSLKSCDVLFGCTDDHDGRLFLNRFAYFYGIPVIDMGVRIAPATKDHPYEMANRVTTVIPEHACLLCRGLVNPLKARDEALKRTDPDEYDRRKAEAYVTGGGDPAPAVVTFTTETACMAVNELLQGLTAFRGIGGMKSERQRRFETATERSNTCLPRSECELCAQENYWGKADVTPFLYRVG</sequence>
<dbReference type="CDD" id="cd01483">
    <property type="entry name" value="E1_enzyme_family"/>
    <property type="match status" value="1"/>
</dbReference>
<dbReference type="RefSeq" id="WP_110277545.1">
    <property type="nucleotide sequence ID" value="NZ_QJJG01000046.1"/>
</dbReference>
<dbReference type="Pfam" id="PF00899">
    <property type="entry name" value="ThiF"/>
    <property type="match status" value="1"/>
</dbReference>
<dbReference type="GO" id="GO:0006508">
    <property type="term" value="P:proteolysis"/>
    <property type="evidence" value="ECO:0007669"/>
    <property type="project" value="UniProtKB-KW"/>
</dbReference>
<accession>A0A318F241</accession>
<evidence type="ECO:0000259" key="6">
    <source>
        <dbReference type="Pfam" id="PF00899"/>
    </source>
</evidence>
<evidence type="ECO:0000313" key="8">
    <source>
        <dbReference type="EMBL" id="PXW32202.1"/>
    </source>
</evidence>
<evidence type="ECO:0000313" key="9">
    <source>
        <dbReference type="Proteomes" id="UP000247485"/>
    </source>
</evidence>
<dbReference type="GO" id="GO:0016779">
    <property type="term" value="F:nucleotidyltransferase activity"/>
    <property type="evidence" value="ECO:0007669"/>
    <property type="project" value="UniProtKB-KW"/>
</dbReference>
<dbReference type="GO" id="GO:0061504">
    <property type="term" value="P:cyclic threonylcarbamoyladenosine biosynthetic process"/>
    <property type="evidence" value="ECO:0007669"/>
    <property type="project" value="TreeGrafter"/>
</dbReference>
<gene>
    <name evidence="8" type="ORF">DET57_1463</name>
</gene>
<evidence type="ECO:0000256" key="3">
    <source>
        <dbReference type="ARBA" id="ARBA00022801"/>
    </source>
</evidence>
<dbReference type="PANTHER" id="PTHR43267:SF1">
    <property type="entry name" value="TRNA THREONYLCARBAMOYLADENOSINE DEHYDRATASE"/>
    <property type="match status" value="1"/>
</dbReference>
<dbReference type="InterPro" id="IPR000594">
    <property type="entry name" value="ThiF_NAD_FAD-bd"/>
</dbReference>
<dbReference type="AlphaFoldDB" id="A0A318F241"/>
<dbReference type="GO" id="GO:0008641">
    <property type="term" value="F:ubiquitin-like modifier activating enzyme activity"/>
    <property type="evidence" value="ECO:0007669"/>
    <property type="project" value="InterPro"/>
</dbReference>
<dbReference type="GO" id="GO:0008237">
    <property type="term" value="F:metallopeptidase activity"/>
    <property type="evidence" value="ECO:0007669"/>
    <property type="project" value="UniProtKB-KW"/>
</dbReference>
<dbReference type="InterPro" id="IPR035985">
    <property type="entry name" value="Ubiquitin-activating_enz"/>
</dbReference>